<gene>
    <name evidence="2" type="ORF">FPE_LOCUS35313</name>
</gene>
<organism evidence="2 3">
    <name type="scientific">Fraxinus pennsylvanica</name>
    <dbReference type="NCBI Taxonomy" id="56036"/>
    <lineage>
        <taxon>Eukaryota</taxon>
        <taxon>Viridiplantae</taxon>
        <taxon>Streptophyta</taxon>
        <taxon>Embryophyta</taxon>
        <taxon>Tracheophyta</taxon>
        <taxon>Spermatophyta</taxon>
        <taxon>Magnoliopsida</taxon>
        <taxon>eudicotyledons</taxon>
        <taxon>Gunneridae</taxon>
        <taxon>Pentapetalae</taxon>
        <taxon>asterids</taxon>
        <taxon>lamiids</taxon>
        <taxon>Lamiales</taxon>
        <taxon>Oleaceae</taxon>
        <taxon>Oleeae</taxon>
        <taxon>Fraxinus</taxon>
    </lineage>
</organism>
<feature type="transmembrane region" description="Helical" evidence="1">
    <location>
        <begin position="252"/>
        <end position="272"/>
    </location>
</feature>
<evidence type="ECO:0000313" key="3">
    <source>
        <dbReference type="Proteomes" id="UP000834106"/>
    </source>
</evidence>
<keyword evidence="1" id="KW-1133">Transmembrane helix</keyword>
<evidence type="ECO:0000313" key="2">
    <source>
        <dbReference type="EMBL" id="CAI9787883.1"/>
    </source>
</evidence>
<keyword evidence="1" id="KW-0472">Membrane</keyword>
<dbReference type="Proteomes" id="UP000834106">
    <property type="component" value="Chromosome 23"/>
</dbReference>
<dbReference type="PANTHER" id="PTHR34064">
    <property type="entry name" value="OS04G0672300 PROTEIN"/>
    <property type="match status" value="1"/>
</dbReference>
<reference evidence="2" key="1">
    <citation type="submission" date="2023-05" db="EMBL/GenBank/DDBJ databases">
        <authorList>
            <person name="Huff M."/>
        </authorList>
    </citation>
    <scope>NUCLEOTIDE SEQUENCE</scope>
</reference>
<keyword evidence="1" id="KW-0812">Transmembrane</keyword>
<dbReference type="PANTHER" id="PTHR34064:SF4">
    <property type="entry name" value="PROTEIN, PUTATIVE-RELATED"/>
    <property type="match status" value="1"/>
</dbReference>
<dbReference type="AlphaFoldDB" id="A0AAD2AGY4"/>
<name>A0AAD2AGY4_9LAMI</name>
<dbReference type="EMBL" id="OU503058">
    <property type="protein sequence ID" value="CAI9787883.1"/>
    <property type="molecule type" value="Genomic_DNA"/>
</dbReference>
<sequence>MWEWRDWGCTRGDKIVILKVPSTAESDYSTLIITRRRNLLVFWNEGGGNLELISRFAIQVGDTCQISPYYLLHWLIKMTENPKLVDSGSDDNLSSNCEFEEKGNQKVLFCDHVKGLEQQGIKSDSFVIDMERFEKDINTKSRITLQRNLSRKGSLRVGEKKINQSTSNDIRKASMVATAPRGEALHGGSRLEMPVLQTLGAVDQAINLPVHNQITVMNGTVGNTAIERKYGGKRFSFRRSSSSSWAIDPRRILIFFATLSSMGTILLIYLTLSMRKLNEEESDLN</sequence>
<proteinExistence type="predicted"/>
<keyword evidence="3" id="KW-1185">Reference proteome</keyword>
<evidence type="ECO:0000256" key="1">
    <source>
        <dbReference type="SAM" id="Phobius"/>
    </source>
</evidence>
<protein>
    <submittedName>
        <fullName evidence="2">Uncharacterized protein</fullName>
    </submittedName>
</protein>
<accession>A0AAD2AGY4</accession>